<evidence type="ECO:0000313" key="1">
    <source>
        <dbReference type="EMBL" id="MDG4476534.1"/>
    </source>
</evidence>
<dbReference type="SUPFAM" id="SSF81301">
    <property type="entry name" value="Nucleotidyltransferase"/>
    <property type="match status" value="1"/>
</dbReference>
<protein>
    <recommendedName>
        <fullName evidence="3">Nucleotidyltransferase</fullName>
    </recommendedName>
</protein>
<reference evidence="1" key="2">
    <citation type="submission" date="2022-10" db="EMBL/GenBank/DDBJ databases">
        <authorList>
            <person name="Aronson H.S."/>
        </authorList>
    </citation>
    <scope>NUCLEOTIDE SEQUENCE</scope>
    <source>
        <strain evidence="1">RS19-109</strain>
    </source>
</reference>
<evidence type="ECO:0008006" key="3">
    <source>
        <dbReference type="Google" id="ProtNLM"/>
    </source>
</evidence>
<sequence length="253" mass="28471">MTGDDYILSILKKYEVLRGPESSAEQAAKRIAPKIQRWAGGWLSDLSYSGAYAKQTAVHGITDVDLFISLKPEMPGTLKKIYDELFTLAALHGWNPRRKNVAIAISIHGMDLDLIPGRAQAGFDNYHDLYWLQSDSCRQTDLALHVETVAKSDRFREIQAIKIWQHVHQLAWPSFYLELFVINALTGRSTDSLAHNVLHVLDTIGAALETACLLDPANPDNILSLDLTPQEKKTIAEQAQRSATEQHWEDILW</sequence>
<comment type="caution">
    <text evidence="1">The sequence shown here is derived from an EMBL/GenBank/DDBJ whole genome shotgun (WGS) entry which is preliminary data.</text>
</comment>
<reference evidence="1" key="1">
    <citation type="journal article" date="2022" name="bioRxiv">
        <title>Thiovibrio frasassiensisgen. nov., sp. nov., an autotrophic, elemental sulfur disproportionating bacterium isolated from sulfidic karst sediment, and proposal of Thiovibrionaceae fam. nov.</title>
        <authorList>
            <person name="Aronson H."/>
            <person name="Thomas C."/>
            <person name="Bhattacharyya M."/>
            <person name="Eckstein S."/>
            <person name="Jensen S."/>
            <person name="Barco R."/>
            <person name="Macalady J."/>
            <person name="Amend J."/>
        </authorList>
    </citation>
    <scope>NUCLEOTIDE SEQUENCE</scope>
    <source>
        <strain evidence="1">RS19-109</strain>
    </source>
</reference>
<proteinExistence type="predicted"/>
<keyword evidence="2" id="KW-1185">Reference proteome</keyword>
<dbReference type="EMBL" id="JAPHEH010000001">
    <property type="protein sequence ID" value="MDG4476534.1"/>
    <property type="molecule type" value="Genomic_DNA"/>
</dbReference>
<accession>A0A9X4MFF2</accession>
<name>A0A9X4MFF2_9BACT</name>
<dbReference type="Proteomes" id="UP001154240">
    <property type="component" value="Unassembled WGS sequence"/>
</dbReference>
<gene>
    <name evidence="1" type="ORF">OLX77_10255</name>
</gene>
<dbReference type="InterPro" id="IPR043519">
    <property type="entry name" value="NT_sf"/>
</dbReference>
<evidence type="ECO:0000313" key="2">
    <source>
        <dbReference type="Proteomes" id="UP001154240"/>
    </source>
</evidence>
<organism evidence="1 2">
    <name type="scientific">Thiovibrio frasassiensis</name>
    <dbReference type="NCBI Taxonomy" id="2984131"/>
    <lineage>
        <taxon>Bacteria</taxon>
        <taxon>Pseudomonadati</taxon>
        <taxon>Thermodesulfobacteriota</taxon>
        <taxon>Desulfobulbia</taxon>
        <taxon>Desulfobulbales</taxon>
        <taxon>Thiovibrionaceae</taxon>
        <taxon>Thiovibrio</taxon>
    </lineage>
</organism>
<dbReference type="AlphaFoldDB" id="A0A9X4MFF2"/>
<dbReference type="RefSeq" id="WP_307633501.1">
    <property type="nucleotide sequence ID" value="NZ_JAPHEH010000001.1"/>
</dbReference>
<dbReference type="Gene3D" id="3.30.460.10">
    <property type="entry name" value="Beta Polymerase, domain 2"/>
    <property type="match status" value="1"/>
</dbReference>